<protein>
    <submittedName>
        <fullName evidence="1">Uncharacterized protein</fullName>
    </submittedName>
</protein>
<dbReference type="EMBL" id="JO841473">
    <property type="protein sequence ID" value="AEO33090.1"/>
    <property type="molecule type" value="mRNA"/>
</dbReference>
<accession>G3MHX2</accession>
<dbReference type="InterPro" id="IPR012674">
    <property type="entry name" value="Calycin"/>
</dbReference>
<dbReference type="AlphaFoldDB" id="G3MHX2"/>
<feature type="non-terminal residue" evidence="1">
    <location>
        <position position="1"/>
    </location>
</feature>
<dbReference type="Gene3D" id="2.40.128.20">
    <property type="match status" value="1"/>
</dbReference>
<organism evidence="1">
    <name type="scientific">Amblyomma maculatum</name>
    <name type="common">Gulf Coast tick</name>
    <dbReference type="NCBI Taxonomy" id="34609"/>
    <lineage>
        <taxon>Eukaryota</taxon>
        <taxon>Metazoa</taxon>
        <taxon>Ecdysozoa</taxon>
        <taxon>Arthropoda</taxon>
        <taxon>Chelicerata</taxon>
        <taxon>Arachnida</taxon>
        <taxon>Acari</taxon>
        <taxon>Parasitiformes</taxon>
        <taxon>Ixodida</taxon>
        <taxon>Ixodoidea</taxon>
        <taxon>Ixodidae</taxon>
        <taxon>Amblyomminae</taxon>
        <taxon>Amblyomma</taxon>
    </lineage>
</organism>
<name>G3MHX2_AMBMU</name>
<dbReference type="SUPFAM" id="SSF50814">
    <property type="entry name" value="Lipocalins"/>
    <property type="match status" value="1"/>
</dbReference>
<sequence>KFTQSTKYLQDKEVYLYEDPFELLSTTETLHLYLASAEWREDHIKCLRSTFVAKLDERYYQRRLLYKAPSSKRKPQEWIEHADQVIIVLTYTKDNQPSVQLLNNGAQGLIKTLQYSNYPVLYAEPDCLVLGSYNLTARTSCSMWVKHSALRRPLKDCKFVLLSLCTNPVYNAYLYEKQYCNASTQSG</sequence>
<reference evidence="1" key="1">
    <citation type="journal article" date="2011" name="PLoS ONE">
        <title>A deep insight into the sialotranscriptome of the gulf coast tick, Amblyomma maculatum.</title>
        <authorList>
            <person name="Karim S."/>
            <person name="Singh P."/>
            <person name="Ribeiro J.M."/>
        </authorList>
    </citation>
    <scope>NUCLEOTIDE SEQUENCE</scope>
    <source>
        <tissue evidence="1">Salivary gland</tissue>
    </source>
</reference>
<proteinExistence type="evidence at transcript level"/>
<evidence type="ECO:0000313" key="1">
    <source>
        <dbReference type="EMBL" id="AEO33090.1"/>
    </source>
</evidence>